<dbReference type="InterPro" id="IPR005184">
    <property type="entry name" value="DUF306_Meta_HslJ"/>
</dbReference>
<dbReference type="RefSeq" id="WP_004866200.1">
    <property type="nucleotide sequence ID" value="NZ_BBLI01000050.1"/>
</dbReference>
<accession>A0AAW8JGM2</accession>
<dbReference type="InterPro" id="IPR038670">
    <property type="entry name" value="HslJ-like_sf"/>
</dbReference>
<feature type="chain" id="PRO_5043577936" evidence="1">
    <location>
        <begin position="22"/>
        <end position="145"/>
    </location>
</feature>
<evidence type="ECO:0000313" key="4">
    <source>
        <dbReference type="Proteomes" id="UP001243195"/>
    </source>
</evidence>
<reference evidence="3" key="1">
    <citation type="submission" date="2023-08" db="EMBL/GenBank/DDBJ databases">
        <title>Emergence of clinically-relevant ST2 carbapenem-resistant Acinetobacter baumannii strains in hospital sewages in Zhejiang, East of China.</title>
        <authorList>
            <person name="Kaichao C."/>
            <person name="Zhang R."/>
        </authorList>
    </citation>
    <scope>NUCLEOTIDE SEQUENCE</scope>
    <source>
        <strain evidence="3">M-SY-60</strain>
    </source>
</reference>
<dbReference type="PROSITE" id="PS51257">
    <property type="entry name" value="PROKAR_LIPOPROTEIN"/>
    <property type="match status" value="1"/>
</dbReference>
<organism evidence="3 4">
    <name type="scientific">Acinetobacter gerneri</name>
    <dbReference type="NCBI Taxonomy" id="202952"/>
    <lineage>
        <taxon>Bacteria</taxon>
        <taxon>Pseudomonadati</taxon>
        <taxon>Pseudomonadota</taxon>
        <taxon>Gammaproteobacteria</taxon>
        <taxon>Moraxellales</taxon>
        <taxon>Moraxellaceae</taxon>
        <taxon>Acinetobacter</taxon>
    </lineage>
</organism>
<protein>
    <submittedName>
        <fullName evidence="3">META domain-containing protein</fullName>
    </submittedName>
</protein>
<evidence type="ECO:0000259" key="2">
    <source>
        <dbReference type="Pfam" id="PF03724"/>
    </source>
</evidence>
<feature type="domain" description="DUF306" evidence="2">
    <location>
        <begin position="33"/>
        <end position="141"/>
    </location>
</feature>
<dbReference type="PANTHER" id="PTHR35535">
    <property type="entry name" value="HEAT SHOCK PROTEIN HSLJ"/>
    <property type="match status" value="1"/>
</dbReference>
<evidence type="ECO:0000313" key="3">
    <source>
        <dbReference type="EMBL" id="MDQ9070587.1"/>
    </source>
</evidence>
<dbReference type="Gene3D" id="2.40.128.270">
    <property type="match status" value="1"/>
</dbReference>
<proteinExistence type="predicted"/>
<dbReference type="Pfam" id="PF03724">
    <property type="entry name" value="META"/>
    <property type="match status" value="1"/>
</dbReference>
<comment type="caution">
    <text evidence="3">The sequence shown here is derived from an EMBL/GenBank/DDBJ whole genome shotgun (WGS) entry which is preliminary data.</text>
</comment>
<evidence type="ECO:0000256" key="1">
    <source>
        <dbReference type="SAM" id="SignalP"/>
    </source>
</evidence>
<dbReference type="GeneID" id="84210355"/>
<sequence>MLKNTLIVTGLIASVSMVGCASVNPSTERNLNQLQNKNWVLSQLGGTAYKADPNQSSVPQITFNNLQMSGTDGCNSFNGGYAVKGQKIKFSSISSTAKACLNATDLPEKFKVALNDVQSYKASDDKLEFLNQDRKVIMIFENKTN</sequence>
<dbReference type="InterPro" id="IPR053147">
    <property type="entry name" value="Hsp_HslJ-like"/>
</dbReference>
<dbReference type="AlphaFoldDB" id="A0AAW8JGM2"/>
<name>A0AAW8JGM2_9GAMM</name>
<dbReference type="PANTHER" id="PTHR35535:SF1">
    <property type="entry name" value="HEAT SHOCK PROTEIN HSLJ"/>
    <property type="match status" value="1"/>
</dbReference>
<keyword evidence="1" id="KW-0732">Signal</keyword>
<dbReference type="Proteomes" id="UP001243195">
    <property type="component" value="Unassembled WGS sequence"/>
</dbReference>
<gene>
    <name evidence="3" type="ORF">RFH51_03805</name>
</gene>
<feature type="signal peptide" evidence="1">
    <location>
        <begin position="1"/>
        <end position="21"/>
    </location>
</feature>
<dbReference type="EMBL" id="JAVIDA010000003">
    <property type="protein sequence ID" value="MDQ9070587.1"/>
    <property type="molecule type" value="Genomic_DNA"/>
</dbReference>